<evidence type="ECO:0000313" key="2">
    <source>
        <dbReference type="Proteomes" id="UP000814033"/>
    </source>
</evidence>
<dbReference type="EMBL" id="MU275876">
    <property type="protein sequence ID" value="KAI0049228.1"/>
    <property type="molecule type" value="Genomic_DNA"/>
</dbReference>
<protein>
    <submittedName>
        <fullName evidence="1">Alpha/beta hydrolase protein</fullName>
    </submittedName>
</protein>
<organism evidence="1 2">
    <name type="scientific">Auriscalpium vulgare</name>
    <dbReference type="NCBI Taxonomy" id="40419"/>
    <lineage>
        <taxon>Eukaryota</taxon>
        <taxon>Fungi</taxon>
        <taxon>Dikarya</taxon>
        <taxon>Basidiomycota</taxon>
        <taxon>Agaricomycotina</taxon>
        <taxon>Agaricomycetes</taxon>
        <taxon>Russulales</taxon>
        <taxon>Auriscalpiaceae</taxon>
        <taxon>Auriscalpium</taxon>
    </lineage>
</organism>
<comment type="caution">
    <text evidence="1">The sequence shown here is derived from an EMBL/GenBank/DDBJ whole genome shotgun (WGS) entry which is preliminary data.</text>
</comment>
<reference evidence="1" key="1">
    <citation type="submission" date="2021-02" db="EMBL/GenBank/DDBJ databases">
        <authorList>
            <consortium name="DOE Joint Genome Institute"/>
            <person name="Ahrendt S."/>
            <person name="Looney B.P."/>
            <person name="Miyauchi S."/>
            <person name="Morin E."/>
            <person name="Drula E."/>
            <person name="Courty P.E."/>
            <person name="Chicoki N."/>
            <person name="Fauchery L."/>
            <person name="Kohler A."/>
            <person name="Kuo A."/>
            <person name="Labutti K."/>
            <person name="Pangilinan J."/>
            <person name="Lipzen A."/>
            <person name="Riley R."/>
            <person name="Andreopoulos W."/>
            <person name="He G."/>
            <person name="Johnson J."/>
            <person name="Barry K.W."/>
            <person name="Grigoriev I.V."/>
            <person name="Nagy L."/>
            <person name="Hibbett D."/>
            <person name="Henrissat B."/>
            <person name="Matheny P.B."/>
            <person name="Labbe J."/>
            <person name="Martin F."/>
        </authorList>
    </citation>
    <scope>NUCLEOTIDE SEQUENCE</scope>
    <source>
        <strain evidence="1">FP105234-sp</strain>
    </source>
</reference>
<evidence type="ECO:0000313" key="1">
    <source>
        <dbReference type="EMBL" id="KAI0049228.1"/>
    </source>
</evidence>
<keyword evidence="2" id="KW-1185">Reference proteome</keyword>
<proteinExistence type="predicted"/>
<gene>
    <name evidence="1" type="ORF">FA95DRAFT_1557178</name>
</gene>
<name>A0ACB8RYI0_9AGAM</name>
<reference evidence="1" key="2">
    <citation type="journal article" date="2022" name="New Phytol.">
        <title>Evolutionary transition to the ectomycorrhizal habit in the genomes of a hyperdiverse lineage of mushroom-forming fungi.</title>
        <authorList>
            <person name="Looney B."/>
            <person name="Miyauchi S."/>
            <person name="Morin E."/>
            <person name="Drula E."/>
            <person name="Courty P.E."/>
            <person name="Kohler A."/>
            <person name="Kuo A."/>
            <person name="LaButti K."/>
            <person name="Pangilinan J."/>
            <person name="Lipzen A."/>
            <person name="Riley R."/>
            <person name="Andreopoulos W."/>
            <person name="He G."/>
            <person name="Johnson J."/>
            <person name="Nolan M."/>
            <person name="Tritt A."/>
            <person name="Barry K.W."/>
            <person name="Grigoriev I.V."/>
            <person name="Nagy L.G."/>
            <person name="Hibbett D."/>
            <person name="Henrissat B."/>
            <person name="Matheny P.B."/>
            <person name="Labbe J."/>
            <person name="Martin F.M."/>
        </authorList>
    </citation>
    <scope>NUCLEOTIDE SEQUENCE</scope>
    <source>
        <strain evidence="1">FP105234-sp</strain>
    </source>
</reference>
<sequence length="376" mass="41541">MAEAWGLPAPISSGTLRINDLAMHYLYAGKPESPLVLLLHGFPELSFSWRSVLPLLAEAGFFVVAPDQRGYGPTVSVSRNAPGPVKYDEDPAPYRMFNLVRDVVALVYALGYEKVHAIVGHDFGSMVAGFSALIRPDLFTRVVMMSAPFTGAPAYPTPKKPSLPNTVTLINYIRGALAELQPPRKLYQLYFTSPAANVDMHTRMNNPEDLRTFLRAYFHVKSADWASNDPHPLPALTASALAVVPEYYIMDMARTMPETVLPHAPAQGESRWLPDAELAVYGAEFTRTGFQGGLNWYRCMADETATAELLMFAGKRVEVPAMFVAGRKDWGVWQAPGAVEKMKEVCPRMGARFHLIEGAGHWVQMEQPLDLQPSSS</sequence>
<dbReference type="Proteomes" id="UP000814033">
    <property type="component" value="Unassembled WGS sequence"/>
</dbReference>
<accession>A0ACB8RYI0</accession>
<keyword evidence="1" id="KW-0378">Hydrolase</keyword>